<evidence type="ECO:0000313" key="1">
    <source>
        <dbReference type="EMBL" id="EJK74690.1"/>
    </source>
</evidence>
<name>K0TB53_THAOC</name>
<dbReference type="InterPro" id="IPR010865">
    <property type="entry name" value="DUF1499"/>
</dbReference>
<accession>K0TB53</accession>
<dbReference type="OMA" id="NSHNCIN"/>
<evidence type="ECO:0000313" key="2">
    <source>
        <dbReference type="Proteomes" id="UP000266841"/>
    </source>
</evidence>
<dbReference type="OrthoDB" id="41501at2759"/>
<gene>
    <name evidence="1" type="ORF">THAOC_03618</name>
</gene>
<comment type="caution">
    <text evidence="1">The sequence shown here is derived from an EMBL/GenBank/DDBJ whole genome shotgun (WGS) entry which is preliminary data.</text>
</comment>
<dbReference type="Proteomes" id="UP000266841">
    <property type="component" value="Unassembled WGS sequence"/>
</dbReference>
<dbReference type="AlphaFoldDB" id="K0TB53"/>
<dbReference type="EMBL" id="AGNL01003432">
    <property type="protein sequence ID" value="EJK74690.1"/>
    <property type="molecule type" value="Genomic_DNA"/>
</dbReference>
<reference evidence="1 2" key="1">
    <citation type="journal article" date="2012" name="Genome Biol.">
        <title>Genome and low-iron response of an oceanic diatom adapted to chronic iron limitation.</title>
        <authorList>
            <person name="Lommer M."/>
            <person name="Specht M."/>
            <person name="Roy A.S."/>
            <person name="Kraemer L."/>
            <person name="Andreson R."/>
            <person name="Gutowska M.A."/>
            <person name="Wolf J."/>
            <person name="Bergner S.V."/>
            <person name="Schilhabel M.B."/>
            <person name="Klostermeier U.C."/>
            <person name="Beiko R.G."/>
            <person name="Rosenstiel P."/>
            <person name="Hippler M."/>
            <person name="Laroche J."/>
        </authorList>
    </citation>
    <scope>NUCLEOTIDE SEQUENCE [LARGE SCALE GENOMIC DNA]</scope>
    <source>
        <strain evidence="1 2">CCMP1005</strain>
    </source>
</reference>
<dbReference type="Pfam" id="PF07386">
    <property type="entry name" value="DUF1499"/>
    <property type="match status" value="1"/>
</dbReference>
<proteinExistence type="predicted"/>
<protein>
    <submittedName>
        <fullName evidence="1">Uncharacterized protein</fullName>
    </submittedName>
</protein>
<sequence length="205" mass="22727">MPICPLKMTTDRRHILGVILFFLHIPFSSSLARRDVAASRREILAGLGSLAFSSPAQGIDQCKRNSHNCINVNWGAPSSLDNEKAVARALRDALETYPQRGQAGADCNGWNVVSDKLEEGGELAVEFKSCVGPAALTINLGQPFIDDLRLKLEKIDGRFAVSVRSNSRMGSGDLEVNRKRLVFLGRRLKEEGWEVPMPKYAYEQR</sequence>
<organism evidence="1 2">
    <name type="scientific">Thalassiosira oceanica</name>
    <name type="common">Marine diatom</name>
    <dbReference type="NCBI Taxonomy" id="159749"/>
    <lineage>
        <taxon>Eukaryota</taxon>
        <taxon>Sar</taxon>
        <taxon>Stramenopiles</taxon>
        <taxon>Ochrophyta</taxon>
        <taxon>Bacillariophyta</taxon>
        <taxon>Coscinodiscophyceae</taxon>
        <taxon>Thalassiosirophycidae</taxon>
        <taxon>Thalassiosirales</taxon>
        <taxon>Thalassiosiraceae</taxon>
        <taxon>Thalassiosira</taxon>
    </lineage>
</organism>
<keyword evidence="2" id="KW-1185">Reference proteome</keyword>